<dbReference type="AlphaFoldDB" id="A0A7C2E3K7"/>
<dbReference type="Pfam" id="PF01476">
    <property type="entry name" value="LysM"/>
    <property type="match status" value="2"/>
</dbReference>
<dbReference type="InterPro" id="IPR050570">
    <property type="entry name" value="Cell_wall_metabolism_enzyme"/>
</dbReference>
<feature type="domain" description="LysM" evidence="1">
    <location>
        <begin position="47"/>
        <end position="91"/>
    </location>
</feature>
<dbReference type="PANTHER" id="PTHR21666:SF270">
    <property type="entry name" value="MUREIN HYDROLASE ACTIVATOR ENVC"/>
    <property type="match status" value="1"/>
</dbReference>
<evidence type="ECO:0000313" key="2">
    <source>
        <dbReference type="EMBL" id="HEL65705.1"/>
    </source>
</evidence>
<gene>
    <name evidence="2" type="ORF">ENQ34_03370</name>
</gene>
<reference evidence="2" key="1">
    <citation type="journal article" date="2020" name="mSystems">
        <title>Genome- and Community-Level Interaction Insights into Carbon Utilization and Element Cycling Functions of Hydrothermarchaeota in Hydrothermal Sediment.</title>
        <authorList>
            <person name="Zhou Z."/>
            <person name="Liu Y."/>
            <person name="Xu W."/>
            <person name="Pan J."/>
            <person name="Luo Z.H."/>
            <person name="Li M."/>
        </authorList>
    </citation>
    <scope>NUCLEOTIDE SEQUENCE [LARGE SCALE GENOMIC DNA]</scope>
    <source>
        <strain evidence="2">SpSt-300</strain>
    </source>
</reference>
<dbReference type="PANTHER" id="PTHR21666">
    <property type="entry name" value="PEPTIDASE-RELATED"/>
    <property type="match status" value="1"/>
</dbReference>
<feature type="domain" description="LysM" evidence="1">
    <location>
        <begin position="96"/>
        <end position="140"/>
    </location>
</feature>
<protein>
    <submittedName>
        <fullName evidence="2">M23 family metallopeptidase</fullName>
    </submittedName>
</protein>
<accession>A0A7C2E3K7</accession>
<dbReference type="InterPro" id="IPR016047">
    <property type="entry name" value="M23ase_b-sheet_dom"/>
</dbReference>
<dbReference type="InterPro" id="IPR018392">
    <property type="entry name" value="LysM"/>
</dbReference>
<dbReference type="SUPFAM" id="SSF51261">
    <property type="entry name" value="Duplicated hybrid motif"/>
    <property type="match status" value="1"/>
</dbReference>
<proteinExistence type="predicted"/>
<dbReference type="InterPro" id="IPR011055">
    <property type="entry name" value="Dup_hybrid_motif"/>
</dbReference>
<dbReference type="CDD" id="cd00118">
    <property type="entry name" value="LysM"/>
    <property type="match status" value="2"/>
</dbReference>
<dbReference type="PROSITE" id="PS51782">
    <property type="entry name" value="LYSM"/>
    <property type="match status" value="2"/>
</dbReference>
<dbReference type="Pfam" id="PF01551">
    <property type="entry name" value="Peptidase_M23"/>
    <property type="match status" value="1"/>
</dbReference>
<organism evidence="2">
    <name type="scientific">Ammonifex degensii</name>
    <dbReference type="NCBI Taxonomy" id="42838"/>
    <lineage>
        <taxon>Bacteria</taxon>
        <taxon>Bacillati</taxon>
        <taxon>Bacillota</taxon>
        <taxon>Clostridia</taxon>
        <taxon>Thermoanaerobacterales</taxon>
        <taxon>Thermoanaerobacteraceae</taxon>
        <taxon>Ammonifex</taxon>
    </lineage>
</organism>
<dbReference type="InterPro" id="IPR036779">
    <property type="entry name" value="LysM_dom_sf"/>
</dbReference>
<dbReference type="Gene3D" id="2.70.70.10">
    <property type="entry name" value="Glucose Permease (Domain IIA)"/>
    <property type="match status" value="1"/>
</dbReference>
<dbReference type="SMART" id="SM00257">
    <property type="entry name" value="LysM"/>
    <property type="match status" value="2"/>
</dbReference>
<name>A0A7C2E3K7_9THEO</name>
<dbReference type="CDD" id="cd12797">
    <property type="entry name" value="M23_peptidase"/>
    <property type="match status" value="1"/>
</dbReference>
<dbReference type="GO" id="GO:0004222">
    <property type="term" value="F:metalloendopeptidase activity"/>
    <property type="evidence" value="ECO:0007669"/>
    <property type="project" value="TreeGrafter"/>
</dbReference>
<comment type="caution">
    <text evidence="2">The sequence shown here is derived from an EMBL/GenBank/DDBJ whole genome shotgun (WGS) entry which is preliminary data.</text>
</comment>
<evidence type="ECO:0000259" key="1">
    <source>
        <dbReference type="PROSITE" id="PS51782"/>
    </source>
</evidence>
<dbReference type="EMBL" id="DSMU01000213">
    <property type="protein sequence ID" value="HEL65705.1"/>
    <property type="molecule type" value="Genomic_DNA"/>
</dbReference>
<dbReference type="Gene3D" id="3.10.350.10">
    <property type="entry name" value="LysM domain"/>
    <property type="match status" value="2"/>
</dbReference>
<sequence>MRQSSFLFGLLFLVAVGFFLGREAEARPDEWLGAAPEPGALVVVPLARYEVAAGDTLYRIAARYGVEAERIAAANSLSLNDPIYVGQFLTVPADGLTYRVVPGDTLWDIAQRYGVPLAELLKANGLAADMTLLPGTELVVPRAPGGGLAASDLLGWPVIGPISSPFGLRDERPHEGMDIAVPAGTPVRAAADGQVIYAGPAGAYGLLVILPHRDTCTTHYAHCSEIYVVRGEQVTAGQVIAAVGDTGRSTGPHLHFEVRLNGTPYDPADFLP</sequence>